<reference evidence="1 2" key="1">
    <citation type="submission" date="2010-03" db="EMBL/GenBank/DDBJ databases">
        <title>The genome sequence of Eubacterium cylindroides T2-87.</title>
        <authorList>
            <consortium name="metaHIT consortium -- http://www.metahit.eu/"/>
            <person name="Pajon A."/>
            <person name="Turner K."/>
            <person name="Parkhill J."/>
            <person name="Duncan S."/>
            <person name="Flint H."/>
        </authorList>
    </citation>
    <scope>NUCLEOTIDE SEQUENCE [LARGE SCALE GENOMIC DNA]</scope>
    <source>
        <strain evidence="1 2">T2-87</strain>
    </source>
</reference>
<accession>D4JEU8</accession>
<evidence type="ECO:0000313" key="1">
    <source>
        <dbReference type="EMBL" id="CBK88720.1"/>
    </source>
</evidence>
<dbReference type="AlphaFoldDB" id="D4JEU8"/>
<evidence type="ECO:0000313" key="2">
    <source>
        <dbReference type="Proteomes" id="UP000008801"/>
    </source>
</evidence>
<dbReference type="STRING" id="717960.EC1_12730"/>
<dbReference type="KEGG" id="euc:EC1_12730"/>
<dbReference type="Proteomes" id="UP000008801">
    <property type="component" value="Chromosome"/>
</dbReference>
<protein>
    <submittedName>
        <fullName evidence="1">Uncharacterized protein</fullName>
    </submittedName>
</protein>
<gene>
    <name evidence="1" type="ORF">EC1_12730</name>
</gene>
<name>D4JEU8_9FIRM</name>
<proteinExistence type="predicted"/>
<organism evidence="1 2">
    <name type="scientific">Faecalitalea cylindroides T2-87</name>
    <dbReference type="NCBI Taxonomy" id="717960"/>
    <lineage>
        <taxon>Bacteria</taxon>
        <taxon>Bacillati</taxon>
        <taxon>Bacillota</taxon>
        <taxon>Erysipelotrichia</taxon>
        <taxon>Erysipelotrichales</taxon>
        <taxon>Erysipelotrichaceae</taxon>
        <taxon>Faecalitalea</taxon>
    </lineage>
</organism>
<dbReference type="EMBL" id="FP929041">
    <property type="protein sequence ID" value="CBK88720.1"/>
    <property type="molecule type" value="Genomic_DNA"/>
</dbReference>
<reference evidence="1 2" key="2">
    <citation type="submission" date="2010-03" db="EMBL/GenBank/DDBJ databases">
        <authorList>
            <person name="Pajon A."/>
        </authorList>
    </citation>
    <scope>NUCLEOTIDE SEQUENCE [LARGE SCALE GENOMIC DNA]</scope>
    <source>
        <strain evidence="1 2">T2-87</strain>
    </source>
</reference>
<sequence>MLILSSEVGVLDVDEKKNIKKITFTAGKNVIGGYQE</sequence>
<dbReference type="HOGENOM" id="CLU_3356267_0_0_9"/>